<dbReference type="Pfam" id="PF25893">
    <property type="entry name" value="HH_CzcB"/>
    <property type="match status" value="1"/>
</dbReference>
<dbReference type="PANTHER" id="PTHR30097:SF4">
    <property type="entry name" value="SLR6042 PROTEIN"/>
    <property type="match status" value="1"/>
</dbReference>
<proteinExistence type="inferred from homology"/>
<keyword evidence="11" id="KW-1185">Reference proteome</keyword>
<evidence type="ECO:0000256" key="5">
    <source>
        <dbReference type="SAM" id="SignalP"/>
    </source>
</evidence>
<dbReference type="InterPro" id="IPR058792">
    <property type="entry name" value="Beta-barrel_RND_2"/>
</dbReference>
<keyword evidence="2" id="KW-0813">Transport</keyword>
<accession>A0ABQ5VA42</accession>
<evidence type="ECO:0000313" key="10">
    <source>
        <dbReference type="EMBL" id="GLQ23882.1"/>
    </source>
</evidence>
<name>A0ABQ5VA42_9PROT</name>
<dbReference type="Gene3D" id="2.40.30.170">
    <property type="match status" value="1"/>
</dbReference>
<reference evidence="10" key="2">
    <citation type="submission" date="2023-01" db="EMBL/GenBank/DDBJ databases">
        <title>Draft genome sequence of Algimonas ampicilliniresistens strain NBRC 108219.</title>
        <authorList>
            <person name="Sun Q."/>
            <person name="Mori K."/>
        </authorList>
    </citation>
    <scope>NUCLEOTIDE SEQUENCE</scope>
    <source>
        <strain evidence="10">NBRC 108219</strain>
    </source>
</reference>
<feature type="signal peptide" evidence="5">
    <location>
        <begin position="1"/>
        <end position="22"/>
    </location>
</feature>
<keyword evidence="5" id="KW-0732">Signal</keyword>
<feature type="chain" id="PRO_5045591737" description="Efflux RND transporter periplasmic adaptor subunit" evidence="5">
    <location>
        <begin position="23"/>
        <end position="413"/>
    </location>
</feature>
<dbReference type="Gene3D" id="1.10.287.470">
    <property type="entry name" value="Helix hairpin bin"/>
    <property type="match status" value="1"/>
</dbReference>
<dbReference type="InterPro" id="IPR051909">
    <property type="entry name" value="MFP_Cation_Efflux"/>
</dbReference>
<sequence length="413" mass="43723">MKNALYLTTTFSLILFLSGCGAPDMSSDVPASERQQSTQHDEDHDDHEEHDEAGSEPETVILDQQSIEAAGIVVATATTAALTQVLSLPAEIRFDADRIANVSPKVSGIIERLYAGEGDPVGRGNRLALIKSRELASLKARWQTETTRENLAATSLAREERLFADKITSEADLQRARADLEAAKAASAAAENELHAAGVSHAALEGIGRAADGDNANAFLTAPISGRVVRRSVALGETVSAGDASATPLFTIVDESVVWADIAVFKDDLGRVRVDAPVTLRDQGGSVLAVSTINFVLPVIDETSRTATARIVIENADGELRPGQFVTADISTAQTVAVVRIPEAAVQTVEGTVSVFVPYEGGFRPLPVETGQRANGQIEIRSGLNSGDRYVSAGSFTLKAQLEKDAFGGDHDH</sequence>
<evidence type="ECO:0000313" key="11">
    <source>
        <dbReference type="Proteomes" id="UP001161391"/>
    </source>
</evidence>
<dbReference type="InterPro" id="IPR058648">
    <property type="entry name" value="HH_CzcB-like"/>
</dbReference>
<evidence type="ECO:0000256" key="2">
    <source>
        <dbReference type="ARBA" id="ARBA00022448"/>
    </source>
</evidence>
<dbReference type="Gene3D" id="2.40.50.100">
    <property type="match status" value="1"/>
</dbReference>
<dbReference type="EMBL" id="BSNK01000002">
    <property type="protein sequence ID" value="GLQ23882.1"/>
    <property type="molecule type" value="Genomic_DNA"/>
</dbReference>
<evidence type="ECO:0000256" key="4">
    <source>
        <dbReference type="SAM" id="MobiDB-lite"/>
    </source>
</evidence>
<feature type="domain" description="CzcB-like alpha-helical hairpin" evidence="6">
    <location>
        <begin position="138"/>
        <end position="196"/>
    </location>
</feature>
<feature type="compositionally biased region" description="Acidic residues" evidence="4">
    <location>
        <begin position="43"/>
        <end position="55"/>
    </location>
</feature>
<dbReference type="RefSeq" id="WP_284389745.1">
    <property type="nucleotide sequence ID" value="NZ_BSNK01000002.1"/>
</dbReference>
<evidence type="ECO:0000259" key="9">
    <source>
        <dbReference type="Pfam" id="PF25975"/>
    </source>
</evidence>
<evidence type="ECO:0000259" key="7">
    <source>
        <dbReference type="Pfam" id="PF25954"/>
    </source>
</evidence>
<protein>
    <recommendedName>
        <fullName evidence="12">Efflux RND transporter periplasmic adaptor subunit</fullName>
    </recommendedName>
</protein>
<feature type="region of interest" description="Disordered" evidence="4">
    <location>
        <begin position="25"/>
        <end position="56"/>
    </location>
</feature>
<evidence type="ECO:0000259" key="8">
    <source>
        <dbReference type="Pfam" id="PF25973"/>
    </source>
</evidence>
<dbReference type="Pfam" id="PF25975">
    <property type="entry name" value="CzcB_C"/>
    <property type="match status" value="1"/>
</dbReference>
<comment type="similarity">
    <text evidence="1">Belongs to the membrane fusion protein (MFP) (TC 8.A.1) family.</text>
</comment>
<evidence type="ECO:0000256" key="3">
    <source>
        <dbReference type="SAM" id="Coils"/>
    </source>
</evidence>
<dbReference type="PANTHER" id="PTHR30097">
    <property type="entry name" value="CATION EFFLUX SYSTEM PROTEIN CUSB"/>
    <property type="match status" value="1"/>
</dbReference>
<dbReference type="Pfam" id="PF25973">
    <property type="entry name" value="BSH_CzcB"/>
    <property type="match status" value="1"/>
</dbReference>
<feature type="coiled-coil region" evidence="3">
    <location>
        <begin position="166"/>
        <end position="193"/>
    </location>
</feature>
<dbReference type="InterPro" id="IPR058647">
    <property type="entry name" value="BSH_CzcB-like"/>
</dbReference>
<feature type="domain" description="CusB-like beta-barrel" evidence="7">
    <location>
        <begin position="258"/>
        <end position="333"/>
    </location>
</feature>
<feature type="domain" description="CzcB-like C-terminal circularly permuted SH3-like" evidence="9">
    <location>
        <begin position="339"/>
        <end position="399"/>
    </location>
</feature>
<dbReference type="SUPFAM" id="SSF111369">
    <property type="entry name" value="HlyD-like secretion proteins"/>
    <property type="match status" value="1"/>
</dbReference>
<dbReference type="Proteomes" id="UP001161391">
    <property type="component" value="Unassembled WGS sequence"/>
</dbReference>
<dbReference type="Pfam" id="PF25954">
    <property type="entry name" value="Beta-barrel_RND_2"/>
    <property type="match status" value="1"/>
</dbReference>
<dbReference type="NCBIfam" id="TIGR01730">
    <property type="entry name" value="RND_mfp"/>
    <property type="match status" value="1"/>
</dbReference>
<dbReference type="PROSITE" id="PS51257">
    <property type="entry name" value="PROKAR_LIPOPROTEIN"/>
    <property type="match status" value="1"/>
</dbReference>
<organism evidence="10 11">
    <name type="scientific">Algimonas ampicilliniresistens</name>
    <dbReference type="NCBI Taxonomy" id="1298735"/>
    <lineage>
        <taxon>Bacteria</taxon>
        <taxon>Pseudomonadati</taxon>
        <taxon>Pseudomonadota</taxon>
        <taxon>Alphaproteobacteria</taxon>
        <taxon>Maricaulales</taxon>
        <taxon>Robiginitomaculaceae</taxon>
        <taxon>Algimonas</taxon>
    </lineage>
</organism>
<evidence type="ECO:0000256" key="1">
    <source>
        <dbReference type="ARBA" id="ARBA00009477"/>
    </source>
</evidence>
<feature type="domain" description="CzcB-like barrel-sandwich hybrid" evidence="8">
    <location>
        <begin position="98"/>
        <end position="243"/>
    </location>
</feature>
<reference evidence="10" key="1">
    <citation type="journal article" date="2014" name="Int. J. Syst. Evol. Microbiol.">
        <title>Complete genome of a new Firmicutes species belonging to the dominant human colonic microbiota ('Ruminococcus bicirculans') reveals two chromosomes and a selective capacity to utilize plant glucans.</title>
        <authorList>
            <consortium name="NISC Comparative Sequencing Program"/>
            <person name="Wegmann U."/>
            <person name="Louis P."/>
            <person name="Goesmann A."/>
            <person name="Henrissat B."/>
            <person name="Duncan S.H."/>
            <person name="Flint H.J."/>
        </authorList>
    </citation>
    <scope>NUCLEOTIDE SEQUENCE</scope>
    <source>
        <strain evidence="10">NBRC 108219</strain>
    </source>
</reference>
<dbReference type="InterPro" id="IPR058649">
    <property type="entry name" value="CzcB_C"/>
</dbReference>
<keyword evidence="3" id="KW-0175">Coiled coil</keyword>
<dbReference type="Gene3D" id="2.40.420.20">
    <property type="match status" value="1"/>
</dbReference>
<dbReference type="InterPro" id="IPR006143">
    <property type="entry name" value="RND_pump_MFP"/>
</dbReference>
<evidence type="ECO:0008006" key="12">
    <source>
        <dbReference type="Google" id="ProtNLM"/>
    </source>
</evidence>
<evidence type="ECO:0000259" key="6">
    <source>
        <dbReference type="Pfam" id="PF25893"/>
    </source>
</evidence>
<gene>
    <name evidence="10" type="ORF">GCM10007853_17560</name>
</gene>
<comment type="caution">
    <text evidence="10">The sequence shown here is derived from an EMBL/GenBank/DDBJ whole genome shotgun (WGS) entry which is preliminary data.</text>
</comment>